<comment type="caution">
    <text evidence="2">The sequence shown here is derived from an EMBL/GenBank/DDBJ whole genome shotgun (WGS) entry which is preliminary data.</text>
</comment>
<dbReference type="Pfam" id="PF04230">
    <property type="entry name" value="PS_pyruv_trans"/>
    <property type="match status" value="1"/>
</dbReference>
<evidence type="ECO:0000259" key="1">
    <source>
        <dbReference type="Pfam" id="PF04230"/>
    </source>
</evidence>
<feature type="domain" description="Polysaccharide pyruvyl transferase" evidence="1">
    <location>
        <begin position="28"/>
        <end position="353"/>
    </location>
</feature>
<evidence type="ECO:0000313" key="3">
    <source>
        <dbReference type="Proteomes" id="UP000237684"/>
    </source>
</evidence>
<proteinExistence type="predicted"/>
<accession>A0A2S8SNW5</accession>
<gene>
    <name evidence="2" type="ORF">B1R32_1327</name>
</gene>
<dbReference type="PANTHER" id="PTHR36836:SF1">
    <property type="entry name" value="COLANIC ACID BIOSYNTHESIS PROTEIN WCAK"/>
    <property type="match status" value="1"/>
</dbReference>
<dbReference type="PANTHER" id="PTHR36836">
    <property type="entry name" value="COLANIC ACID BIOSYNTHESIS PROTEIN WCAK"/>
    <property type="match status" value="1"/>
</dbReference>
<dbReference type="InParanoid" id="A0A2S8SNW5"/>
<dbReference type="AlphaFoldDB" id="A0A2S8SNW5"/>
<keyword evidence="3" id="KW-1185">Reference proteome</keyword>
<evidence type="ECO:0000313" key="2">
    <source>
        <dbReference type="EMBL" id="PQV62478.1"/>
    </source>
</evidence>
<name>A0A2S8SNW5_9BACT</name>
<protein>
    <submittedName>
        <fullName evidence="2">Colanic acid/amylovoran biosynthesis protein</fullName>
    </submittedName>
</protein>
<dbReference type="InterPro" id="IPR007345">
    <property type="entry name" value="Polysacch_pyruvyl_Trfase"/>
</dbReference>
<sequence>MNKQMTVSSGSLQQAPSVLIINAYSAKNIGDGAIIIATIKILKRQFPNCEINVMSGYPDDNVELYTSVGAKSIPSVWVLSQNSNKFKRYLEGPAIVLRVLLGRQVHNIDVVRNADIVISAGGGYLFSSRKGALGTGFVNALFHIWLGTHFKKPTYIFPKSIGPIQFRADAFLLKRILQRTKAIFVREPLSLDYLRRIGLKNIIACPDIAFSLYPAAVDAIQAGITQGDPKIGITVLDWQFFRRGTNPEDVSEYIDKVSTICHKIREVYPQAHFYIFVQVAVALKIGAESDMPISRKLQEALGSMVTLVPLDATKGGEWAIGLYKNMDLFVASRMHSAIFALCASVPTVALIYQQKTKGTFEMLGLSEYTHDVQAINVEEVTAQISAMITEKNRLTEQVIAAVEKARMQIENEIEGRLKSFTVS</sequence>
<organism evidence="2 3">
    <name type="scientific">Abditibacterium utsteinense</name>
    <dbReference type="NCBI Taxonomy" id="1960156"/>
    <lineage>
        <taxon>Bacteria</taxon>
        <taxon>Pseudomonadati</taxon>
        <taxon>Abditibacteriota</taxon>
        <taxon>Abditibacteriia</taxon>
        <taxon>Abditibacteriales</taxon>
        <taxon>Abditibacteriaceae</taxon>
        <taxon>Abditibacterium</taxon>
    </lineage>
</organism>
<dbReference type="Proteomes" id="UP000237684">
    <property type="component" value="Unassembled WGS sequence"/>
</dbReference>
<reference evidence="2 3" key="1">
    <citation type="journal article" date="2018" name="Syst. Appl. Microbiol.">
        <title>Abditibacterium utsteinense sp. nov., the first cultivated member of candidate phylum FBP, isolated from ice-free Antarctic soil samples.</title>
        <authorList>
            <person name="Tahon G."/>
            <person name="Tytgat B."/>
            <person name="Lebbe L."/>
            <person name="Carlier A."/>
            <person name="Willems A."/>
        </authorList>
    </citation>
    <scope>NUCLEOTIDE SEQUENCE [LARGE SCALE GENOMIC DNA]</scope>
    <source>
        <strain evidence="2 3">LMG 29911</strain>
    </source>
</reference>
<dbReference type="EMBL" id="NIGF01000032">
    <property type="protein sequence ID" value="PQV62478.1"/>
    <property type="molecule type" value="Genomic_DNA"/>
</dbReference>